<sequence>MIRLSFNSHTCPMFPCTSPAYDFQWRNLSSMRQHSRACGNDPEKNELCEKLAMLWTEGGTTPWTAELDLNKVNAASSYAPLTQENIGILKNSTQTEPEGAYSESATSSDKYLVDSEKHLRARYAIAYYTMYPTREFKIHKWLHDQRELIRNERVQDPKLQEWLRGLSESCGGVGTKEVGALRDRLGKIRRRVAERQIEAKRSRERLQAKKVTIRRWLEDVRLAHPAAQRSPPNWMSQFNPAAWEVAMQQITGRYVPLPERLDDPQ</sequence>
<dbReference type="EMBL" id="KN840551">
    <property type="protein sequence ID" value="KIP05185.1"/>
    <property type="molecule type" value="Genomic_DNA"/>
</dbReference>
<organism evidence="1 2">
    <name type="scientific">Phlebiopsis gigantea (strain 11061_1 CR5-6)</name>
    <name type="common">White-rot fungus</name>
    <name type="synonym">Peniophora gigantea</name>
    <dbReference type="NCBI Taxonomy" id="745531"/>
    <lineage>
        <taxon>Eukaryota</taxon>
        <taxon>Fungi</taxon>
        <taxon>Dikarya</taxon>
        <taxon>Basidiomycota</taxon>
        <taxon>Agaricomycotina</taxon>
        <taxon>Agaricomycetes</taxon>
        <taxon>Polyporales</taxon>
        <taxon>Phanerochaetaceae</taxon>
        <taxon>Phlebiopsis</taxon>
    </lineage>
</organism>
<keyword evidence="2" id="KW-1185">Reference proteome</keyword>
<accession>A0A0C3S8B1</accession>
<protein>
    <submittedName>
        <fullName evidence="1">Uncharacterized protein</fullName>
    </submittedName>
</protein>
<gene>
    <name evidence="1" type="ORF">PHLGIDRAFT_491263</name>
</gene>
<reference evidence="1 2" key="1">
    <citation type="journal article" date="2014" name="PLoS Genet.">
        <title>Analysis of the Phlebiopsis gigantea genome, transcriptome and secretome provides insight into its pioneer colonization strategies of wood.</title>
        <authorList>
            <person name="Hori C."/>
            <person name="Ishida T."/>
            <person name="Igarashi K."/>
            <person name="Samejima M."/>
            <person name="Suzuki H."/>
            <person name="Master E."/>
            <person name="Ferreira P."/>
            <person name="Ruiz-Duenas F.J."/>
            <person name="Held B."/>
            <person name="Canessa P."/>
            <person name="Larrondo L.F."/>
            <person name="Schmoll M."/>
            <person name="Druzhinina I.S."/>
            <person name="Kubicek C.P."/>
            <person name="Gaskell J.A."/>
            <person name="Kersten P."/>
            <person name="St John F."/>
            <person name="Glasner J."/>
            <person name="Sabat G."/>
            <person name="Splinter BonDurant S."/>
            <person name="Syed K."/>
            <person name="Yadav J."/>
            <person name="Mgbeahuruike A.C."/>
            <person name="Kovalchuk A."/>
            <person name="Asiegbu F.O."/>
            <person name="Lackner G."/>
            <person name="Hoffmeister D."/>
            <person name="Rencoret J."/>
            <person name="Gutierrez A."/>
            <person name="Sun H."/>
            <person name="Lindquist E."/>
            <person name="Barry K."/>
            <person name="Riley R."/>
            <person name="Grigoriev I.V."/>
            <person name="Henrissat B."/>
            <person name="Kues U."/>
            <person name="Berka R.M."/>
            <person name="Martinez A.T."/>
            <person name="Covert S.F."/>
            <person name="Blanchette R.A."/>
            <person name="Cullen D."/>
        </authorList>
    </citation>
    <scope>NUCLEOTIDE SEQUENCE [LARGE SCALE GENOMIC DNA]</scope>
    <source>
        <strain evidence="1 2">11061_1 CR5-6</strain>
    </source>
</reference>
<proteinExistence type="predicted"/>
<dbReference type="AlphaFoldDB" id="A0A0C3S8B1"/>
<name>A0A0C3S8B1_PHLG1</name>
<dbReference type="Proteomes" id="UP000053257">
    <property type="component" value="Unassembled WGS sequence"/>
</dbReference>
<dbReference type="HOGENOM" id="CLU_1050147_0_0_1"/>
<evidence type="ECO:0000313" key="1">
    <source>
        <dbReference type="EMBL" id="KIP05185.1"/>
    </source>
</evidence>
<evidence type="ECO:0000313" key="2">
    <source>
        <dbReference type="Proteomes" id="UP000053257"/>
    </source>
</evidence>